<organism evidence="4 5">
    <name type="scientific">Cajanus cajan</name>
    <name type="common">Pigeon pea</name>
    <name type="synonym">Cajanus indicus</name>
    <dbReference type="NCBI Taxonomy" id="3821"/>
    <lineage>
        <taxon>Eukaryota</taxon>
        <taxon>Viridiplantae</taxon>
        <taxon>Streptophyta</taxon>
        <taxon>Embryophyta</taxon>
        <taxon>Tracheophyta</taxon>
        <taxon>Spermatophyta</taxon>
        <taxon>Magnoliopsida</taxon>
        <taxon>eudicotyledons</taxon>
        <taxon>Gunneridae</taxon>
        <taxon>Pentapetalae</taxon>
        <taxon>rosids</taxon>
        <taxon>fabids</taxon>
        <taxon>Fabales</taxon>
        <taxon>Fabaceae</taxon>
        <taxon>Papilionoideae</taxon>
        <taxon>50 kb inversion clade</taxon>
        <taxon>NPAAA clade</taxon>
        <taxon>indigoferoid/millettioid clade</taxon>
        <taxon>Phaseoleae</taxon>
        <taxon>Cajanus</taxon>
    </lineage>
</organism>
<sequence length="270" mass="30866">MVTDNAANYVAAGRLLEAEFPKLFWSPCAAHCINLMLQDMGKLEEVSIAVSHASNITKYVYNHCYALYLMRKHTGGREILRPAPTRFATNFIVLQSILAQKNALRAMVTSKEWTSSAYAKEAKAKKFVEQVLNSGILDQWWESYVCGAPNLQKLVIRVLSQTCSALGCERNWSVFEHIHSKKRNRLEHQKLNDLVLKKRHQSYDPINLQTVDDHSNWVMEDSPPFLTNEEVDALRNDLANITIQPISSDIGIFLYCYFIILYLLSLNLNL</sequence>
<dbReference type="Gramene" id="C.cajan_30459.t">
    <property type="protein sequence ID" value="C.cajan_30459.t"/>
    <property type="gene ID" value="C.cajan_30459"/>
</dbReference>
<evidence type="ECO:0000256" key="1">
    <source>
        <dbReference type="SAM" id="Phobius"/>
    </source>
</evidence>
<feature type="domain" description="HAT C-terminal dimerisation" evidence="3">
    <location>
        <begin position="139"/>
        <end position="195"/>
    </location>
</feature>
<dbReference type="InterPro" id="IPR007021">
    <property type="entry name" value="DUF659"/>
</dbReference>
<dbReference type="EMBL" id="KQ483489">
    <property type="protein sequence ID" value="KYP48872.1"/>
    <property type="molecule type" value="Genomic_DNA"/>
</dbReference>
<gene>
    <name evidence="4" type="ORF">KK1_029433</name>
</gene>
<dbReference type="GO" id="GO:0046983">
    <property type="term" value="F:protein dimerization activity"/>
    <property type="evidence" value="ECO:0007669"/>
    <property type="project" value="InterPro"/>
</dbReference>
<dbReference type="SUPFAM" id="SSF53098">
    <property type="entry name" value="Ribonuclease H-like"/>
    <property type="match status" value="2"/>
</dbReference>
<dbReference type="PANTHER" id="PTHR32166">
    <property type="entry name" value="OSJNBA0013A04.12 PROTEIN"/>
    <property type="match status" value="1"/>
</dbReference>
<name>A0A151S243_CAJCA</name>
<evidence type="ECO:0000259" key="2">
    <source>
        <dbReference type="Pfam" id="PF04937"/>
    </source>
</evidence>
<keyword evidence="1" id="KW-0472">Membrane</keyword>
<accession>A0A151S243</accession>
<dbReference type="Proteomes" id="UP000075243">
    <property type="component" value="Unassembled WGS sequence"/>
</dbReference>
<evidence type="ECO:0000313" key="4">
    <source>
        <dbReference type="EMBL" id="KYP48872.1"/>
    </source>
</evidence>
<protein>
    <recommendedName>
        <fullName evidence="6">HAT C-terminal dimerisation domain-containing protein</fullName>
    </recommendedName>
</protein>
<evidence type="ECO:0008006" key="6">
    <source>
        <dbReference type="Google" id="ProtNLM"/>
    </source>
</evidence>
<dbReference type="Pfam" id="PF04937">
    <property type="entry name" value="DUF659"/>
    <property type="match status" value="1"/>
</dbReference>
<keyword evidence="1" id="KW-1133">Transmembrane helix</keyword>
<dbReference type="PANTHER" id="PTHR32166:SF88">
    <property type="entry name" value="HAT TRANSPOSON SUPERFAMILY"/>
    <property type="match status" value="1"/>
</dbReference>
<evidence type="ECO:0000313" key="5">
    <source>
        <dbReference type="Proteomes" id="UP000075243"/>
    </source>
</evidence>
<keyword evidence="5" id="KW-1185">Reference proteome</keyword>
<reference evidence="4" key="1">
    <citation type="journal article" date="2012" name="Nat. Biotechnol.">
        <title>Draft genome sequence of pigeonpea (Cajanus cajan), an orphan legume crop of resource-poor farmers.</title>
        <authorList>
            <person name="Varshney R.K."/>
            <person name="Chen W."/>
            <person name="Li Y."/>
            <person name="Bharti A.K."/>
            <person name="Saxena R.K."/>
            <person name="Schlueter J.A."/>
            <person name="Donoghue M.T."/>
            <person name="Azam S."/>
            <person name="Fan G."/>
            <person name="Whaley A.M."/>
            <person name="Farmer A.D."/>
            <person name="Sheridan J."/>
            <person name="Iwata A."/>
            <person name="Tuteja R."/>
            <person name="Penmetsa R.V."/>
            <person name="Wu W."/>
            <person name="Upadhyaya H.D."/>
            <person name="Yang S.P."/>
            <person name="Shah T."/>
            <person name="Saxena K.B."/>
            <person name="Michael T."/>
            <person name="McCombie W.R."/>
            <person name="Yang B."/>
            <person name="Zhang G."/>
            <person name="Yang H."/>
            <person name="Wang J."/>
            <person name="Spillane C."/>
            <person name="Cook D.R."/>
            <person name="May G.D."/>
            <person name="Xu X."/>
            <person name="Jackson S.A."/>
        </authorList>
    </citation>
    <scope>NUCLEOTIDE SEQUENCE [LARGE SCALE GENOMIC DNA]</scope>
</reference>
<dbReference type="AlphaFoldDB" id="A0A151S243"/>
<keyword evidence="1" id="KW-0812">Transmembrane</keyword>
<dbReference type="InterPro" id="IPR012337">
    <property type="entry name" value="RNaseH-like_sf"/>
</dbReference>
<feature type="transmembrane region" description="Helical" evidence="1">
    <location>
        <begin position="250"/>
        <end position="268"/>
    </location>
</feature>
<dbReference type="Pfam" id="PF05699">
    <property type="entry name" value="Dimer_Tnp_hAT"/>
    <property type="match status" value="1"/>
</dbReference>
<dbReference type="STRING" id="3821.A0A151S243"/>
<proteinExistence type="predicted"/>
<dbReference type="InterPro" id="IPR008906">
    <property type="entry name" value="HATC_C_dom"/>
</dbReference>
<feature type="domain" description="DUF659" evidence="2">
    <location>
        <begin position="2"/>
        <end position="56"/>
    </location>
</feature>
<evidence type="ECO:0000259" key="3">
    <source>
        <dbReference type="Pfam" id="PF05699"/>
    </source>
</evidence>